<evidence type="ECO:0000313" key="13">
    <source>
        <dbReference type="EMBL" id="MEC0242950.1"/>
    </source>
</evidence>
<evidence type="ECO:0000256" key="6">
    <source>
        <dbReference type="ARBA" id="ARBA00022763"/>
    </source>
</evidence>
<keyword evidence="14" id="KW-1185">Reference proteome</keyword>
<dbReference type="InterPro" id="IPR036895">
    <property type="entry name" value="Uracil-DNA_glycosylase-like_sf"/>
</dbReference>
<proteinExistence type="inferred from homology"/>
<evidence type="ECO:0000256" key="1">
    <source>
        <dbReference type="ARBA" id="ARBA00001400"/>
    </source>
</evidence>
<dbReference type="SMART" id="SM00987">
    <property type="entry name" value="UreE_C"/>
    <property type="match status" value="1"/>
</dbReference>
<feature type="domain" description="Uracil-DNA glycosylase-like" evidence="12">
    <location>
        <begin position="50"/>
        <end position="210"/>
    </location>
</feature>
<organism evidence="13 14">
    <name type="scientific">Paenibacillus dokdonensis</name>
    <dbReference type="NCBI Taxonomy" id="2567944"/>
    <lineage>
        <taxon>Bacteria</taxon>
        <taxon>Bacillati</taxon>
        <taxon>Bacillota</taxon>
        <taxon>Bacilli</taxon>
        <taxon>Bacillales</taxon>
        <taxon>Paenibacillaceae</taxon>
        <taxon>Paenibacillus</taxon>
    </lineage>
</organism>
<dbReference type="GO" id="GO:0004844">
    <property type="term" value="F:uracil DNA N-glycosylase activity"/>
    <property type="evidence" value="ECO:0007669"/>
    <property type="project" value="UniProtKB-EC"/>
</dbReference>
<evidence type="ECO:0000313" key="14">
    <source>
        <dbReference type="Proteomes" id="UP001344632"/>
    </source>
</evidence>
<comment type="function">
    <text evidence="2 9 11">Excises uracil residues from the DNA which can arise as a result of misincorporation of dUMP residues by DNA polymerase or due to deamination of cytosine.</text>
</comment>
<dbReference type="NCBIfam" id="NF003588">
    <property type="entry name" value="PRK05254.1-1"/>
    <property type="match status" value="1"/>
</dbReference>
<accession>A0ABU6GW58</accession>
<protein>
    <recommendedName>
        <fullName evidence="5 9">Uracil-DNA glycosylase</fullName>
        <shortName evidence="9">UDG</shortName>
        <ecNumber evidence="4 9">3.2.2.27</ecNumber>
    </recommendedName>
</protein>
<comment type="similarity">
    <text evidence="3 9 11">Belongs to the uracil-DNA glycosylase (UDG) superfamily. UNG family.</text>
</comment>
<evidence type="ECO:0000256" key="9">
    <source>
        <dbReference type="HAMAP-Rule" id="MF_00148"/>
    </source>
</evidence>
<dbReference type="PANTHER" id="PTHR11264">
    <property type="entry name" value="URACIL-DNA GLYCOSYLASE"/>
    <property type="match status" value="1"/>
</dbReference>
<dbReference type="HAMAP" id="MF_00148">
    <property type="entry name" value="UDG"/>
    <property type="match status" value="1"/>
</dbReference>
<dbReference type="InterPro" id="IPR005122">
    <property type="entry name" value="Uracil-DNA_glycosylase-like"/>
</dbReference>
<dbReference type="InterPro" id="IPR018085">
    <property type="entry name" value="Ura-DNA_Glyclase_AS"/>
</dbReference>
<dbReference type="CDD" id="cd10027">
    <property type="entry name" value="UDG-F1-like"/>
    <property type="match status" value="1"/>
</dbReference>
<dbReference type="Gene3D" id="3.40.470.10">
    <property type="entry name" value="Uracil-DNA glycosylase-like domain"/>
    <property type="match status" value="1"/>
</dbReference>
<dbReference type="EC" id="3.2.2.27" evidence="4 9"/>
<dbReference type="PROSITE" id="PS00130">
    <property type="entry name" value="U_DNA_GLYCOSYLASE"/>
    <property type="match status" value="1"/>
</dbReference>
<evidence type="ECO:0000256" key="4">
    <source>
        <dbReference type="ARBA" id="ARBA00012030"/>
    </source>
</evidence>
<keyword evidence="8 9" id="KW-0234">DNA repair</keyword>
<dbReference type="EMBL" id="JARLKZ010000021">
    <property type="protein sequence ID" value="MEC0242950.1"/>
    <property type="molecule type" value="Genomic_DNA"/>
</dbReference>
<dbReference type="NCBIfam" id="TIGR00628">
    <property type="entry name" value="ung"/>
    <property type="match status" value="1"/>
</dbReference>
<dbReference type="Pfam" id="PF03167">
    <property type="entry name" value="UDG"/>
    <property type="match status" value="1"/>
</dbReference>
<reference evidence="13 14" key="1">
    <citation type="submission" date="2023-03" db="EMBL/GenBank/DDBJ databases">
        <title>Bacillus Genome Sequencing.</title>
        <authorList>
            <person name="Dunlap C."/>
        </authorList>
    </citation>
    <scope>NUCLEOTIDE SEQUENCE [LARGE SCALE GENOMIC DNA]</scope>
    <source>
        <strain evidence="13 14">BD-525</strain>
    </source>
</reference>
<evidence type="ECO:0000256" key="7">
    <source>
        <dbReference type="ARBA" id="ARBA00022801"/>
    </source>
</evidence>
<dbReference type="NCBIfam" id="NF003589">
    <property type="entry name" value="PRK05254.1-2"/>
    <property type="match status" value="1"/>
</dbReference>
<dbReference type="SMART" id="SM00986">
    <property type="entry name" value="UDG"/>
    <property type="match status" value="1"/>
</dbReference>
<evidence type="ECO:0000259" key="12">
    <source>
        <dbReference type="SMART" id="SM00986"/>
    </source>
</evidence>
<dbReference type="InterPro" id="IPR002043">
    <property type="entry name" value="UDG_fam1"/>
</dbReference>
<dbReference type="NCBIfam" id="NF003591">
    <property type="entry name" value="PRK05254.1-4"/>
    <property type="match status" value="1"/>
</dbReference>
<comment type="caution">
    <text evidence="13">The sequence shown here is derived from an EMBL/GenBank/DDBJ whole genome shotgun (WGS) entry which is preliminary data.</text>
</comment>
<dbReference type="NCBIfam" id="NF003592">
    <property type="entry name" value="PRK05254.1-5"/>
    <property type="match status" value="1"/>
</dbReference>
<gene>
    <name evidence="9" type="primary">ung</name>
    <name evidence="13" type="ORF">P4H66_24360</name>
</gene>
<keyword evidence="6 9" id="KW-0227">DNA damage</keyword>
<comment type="subcellular location">
    <subcellularLocation>
        <location evidence="9">Cytoplasm</location>
    </subcellularLocation>
</comment>
<dbReference type="PANTHER" id="PTHR11264:SF0">
    <property type="entry name" value="URACIL-DNA GLYCOSYLASE"/>
    <property type="match status" value="1"/>
</dbReference>
<evidence type="ECO:0000256" key="10">
    <source>
        <dbReference type="PROSITE-ProRule" id="PRU10072"/>
    </source>
</evidence>
<name>A0ABU6GW58_9BACL</name>
<evidence type="ECO:0000256" key="3">
    <source>
        <dbReference type="ARBA" id="ARBA00008184"/>
    </source>
</evidence>
<feature type="active site" description="Proton acceptor" evidence="9 10">
    <location>
        <position position="65"/>
    </location>
</feature>
<dbReference type="RefSeq" id="WP_326090720.1">
    <property type="nucleotide sequence ID" value="NZ_JARLKZ010000021.1"/>
</dbReference>
<evidence type="ECO:0000256" key="8">
    <source>
        <dbReference type="ARBA" id="ARBA00023204"/>
    </source>
</evidence>
<dbReference type="Proteomes" id="UP001344632">
    <property type="component" value="Unassembled WGS sequence"/>
</dbReference>
<keyword evidence="7 9" id="KW-0378">Hydrolase</keyword>
<evidence type="ECO:0000256" key="2">
    <source>
        <dbReference type="ARBA" id="ARBA00002631"/>
    </source>
</evidence>
<sequence length="225" mass="25598">MEKMFDNDWDEQLQEEVEKPYFNELRYALAKEYKLHTVYPSKENLFQALKLTSYEHTKVVILGQDPYHGPGQAHGLSFSVLPGVRIPPSLSNIYKELHSDLGVPIPNNGYLVPWAKQGVLLLNTVLTVRDGQANSHKGLGWERFTDAVIEKLNERDQPVVFILWGSHAQKKGAFIDRNKHLVLESVHPSPLSVHRGFYGSKPFSKTNAFLESHGMKPIDWSIPNI</sequence>
<keyword evidence="13" id="KW-0326">Glycosidase</keyword>
<keyword evidence="9" id="KW-0963">Cytoplasm</keyword>
<comment type="catalytic activity">
    <reaction evidence="1 9 11">
        <text>Hydrolyzes single-stranded DNA or mismatched double-stranded DNA and polynucleotides, releasing free uracil.</text>
        <dbReference type="EC" id="3.2.2.27"/>
    </reaction>
</comment>
<evidence type="ECO:0000256" key="11">
    <source>
        <dbReference type="RuleBase" id="RU003780"/>
    </source>
</evidence>
<dbReference type="SUPFAM" id="SSF52141">
    <property type="entry name" value="Uracil-DNA glycosylase-like"/>
    <property type="match status" value="1"/>
</dbReference>
<evidence type="ECO:0000256" key="5">
    <source>
        <dbReference type="ARBA" id="ARBA00018429"/>
    </source>
</evidence>